<dbReference type="Proteomes" id="UP000256345">
    <property type="component" value="Unassembled WGS sequence"/>
</dbReference>
<sequence length="154" mass="17115">MRRQPRVGDHQGVLGFDQKASMPEERDLHEWIPREFWRSRTKRQWSRKAGMGEQLRPLPPSASLRFNSGQKSRTVHGKGAGTAEIPAPDPSCEVGSTHPTYSVISRTLSHLKSTSEALSQRKVASGPPQVMGMASTEPPQLVELPPIWPESRVS</sequence>
<evidence type="ECO:0000256" key="1">
    <source>
        <dbReference type="SAM" id="MobiDB-lite"/>
    </source>
</evidence>
<evidence type="ECO:0000313" key="3">
    <source>
        <dbReference type="Proteomes" id="UP000256345"/>
    </source>
</evidence>
<keyword evidence="3" id="KW-1185">Reference proteome</keyword>
<dbReference type="EMBL" id="QUMU01000018">
    <property type="protein sequence ID" value="REG22803.1"/>
    <property type="molecule type" value="Genomic_DNA"/>
</dbReference>
<feature type="region of interest" description="Disordered" evidence="1">
    <location>
        <begin position="112"/>
        <end position="154"/>
    </location>
</feature>
<feature type="region of interest" description="Disordered" evidence="1">
    <location>
        <begin position="42"/>
        <end position="98"/>
    </location>
</feature>
<gene>
    <name evidence="2" type="ORF">ATI61_1186</name>
</gene>
<accession>A0ABX9JMW5</accession>
<name>A0ABX9JMW5_9BACT</name>
<feature type="region of interest" description="Disordered" evidence="1">
    <location>
        <begin position="1"/>
        <end position="25"/>
    </location>
</feature>
<comment type="caution">
    <text evidence="2">The sequence shown here is derived from an EMBL/GenBank/DDBJ whole genome shotgun (WGS) entry which is preliminary data.</text>
</comment>
<proteinExistence type="predicted"/>
<evidence type="ECO:0000313" key="2">
    <source>
        <dbReference type="EMBL" id="REG22803.1"/>
    </source>
</evidence>
<protein>
    <submittedName>
        <fullName evidence="2">Uncharacterized protein</fullName>
    </submittedName>
</protein>
<reference evidence="2 3" key="1">
    <citation type="submission" date="2018-08" db="EMBL/GenBank/DDBJ databases">
        <title>Genomic Encyclopedia of Archaeal and Bacterial Type Strains, Phase II (KMG-II): from individual species to whole genera.</title>
        <authorList>
            <person name="Goeker M."/>
        </authorList>
    </citation>
    <scope>NUCLEOTIDE SEQUENCE [LARGE SCALE GENOMIC DNA]</scope>
    <source>
        <strain evidence="2 3">DSM 2261</strain>
    </source>
</reference>
<organism evidence="2 3">
    <name type="scientific">Archangium gephyra</name>
    <dbReference type="NCBI Taxonomy" id="48"/>
    <lineage>
        <taxon>Bacteria</taxon>
        <taxon>Pseudomonadati</taxon>
        <taxon>Myxococcota</taxon>
        <taxon>Myxococcia</taxon>
        <taxon>Myxococcales</taxon>
        <taxon>Cystobacterineae</taxon>
        <taxon>Archangiaceae</taxon>
        <taxon>Archangium</taxon>
    </lineage>
</organism>